<dbReference type="KEGG" id="naci:NUH88_13835"/>
<protein>
    <submittedName>
        <fullName evidence="2">DUF2946 family protein</fullName>
    </submittedName>
</protein>
<evidence type="ECO:0000313" key="3">
    <source>
        <dbReference type="Proteomes" id="UP001060336"/>
    </source>
</evidence>
<feature type="region of interest" description="Disordered" evidence="1">
    <location>
        <begin position="119"/>
        <end position="140"/>
    </location>
</feature>
<evidence type="ECO:0000256" key="1">
    <source>
        <dbReference type="SAM" id="MobiDB-lite"/>
    </source>
</evidence>
<gene>
    <name evidence="2" type="ORF">NUH88_13835</name>
</gene>
<organism evidence="2 3">
    <name type="scientific">Nisaea acidiphila</name>
    <dbReference type="NCBI Taxonomy" id="1862145"/>
    <lineage>
        <taxon>Bacteria</taxon>
        <taxon>Pseudomonadati</taxon>
        <taxon>Pseudomonadota</taxon>
        <taxon>Alphaproteobacteria</taxon>
        <taxon>Rhodospirillales</taxon>
        <taxon>Thalassobaculaceae</taxon>
        <taxon>Nisaea</taxon>
    </lineage>
</organism>
<keyword evidence="3" id="KW-1185">Reference proteome</keyword>
<sequence>MRCVSAHSRTVLARLLVLCLTLQLLVPTLFASYQVAGSVEAAGDPFRTAIICTPKGLVQISLDENGNIVTEGDEAPTSAARPDCIYCSLAGGVLAPQNLLPVAELTATALPLVRFTEPERPRTPHFASSLRARAPPNLTA</sequence>
<dbReference type="InterPro" id="IPR021333">
    <property type="entry name" value="DUF2946"/>
</dbReference>
<accession>A0A9J7ALY8</accession>
<name>A0A9J7ALY8_9PROT</name>
<proteinExistence type="predicted"/>
<reference evidence="2" key="1">
    <citation type="submission" date="2022-08" db="EMBL/GenBank/DDBJ databases">
        <title>Nisaea acidiphila sp. nov., isolated from a marine algal debris and emended description of the genus Nisaea Urios et al. 2008.</title>
        <authorList>
            <person name="Kwon K."/>
        </authorList>
    </citation>
    <scope>NUCLEOTIDE SEQUENCE</scope>
    <source>
        <strain evidence="2">MEBiC11861</strain>
    </source>
</reference>
<dbReference type="AlphaFoldDB" id="A0A9J7ALY8"/>
<dbReference type="Pfam" id="PF11162">
    <property type="entry name" value="DUF2946"/>
    <property type="match status" value="1"/>
</dbReference>
<dbReference type="EMBL" id="CP102480">
    <property type="protein sequence ID" value="UUX48488.1"/>
    <property type="molecule type" value="Genomic_DNA"/>
</dbReference>
<dbReference type="RefSeq" id="WP_257766995.1">
    <property type="nucleotide sequence ID" value="NZ_CP102480.1"/>
</dbReference>
<evidence type="ECO:0000313" key="2">
    <source>
        <dbReference type="EMBL" id="UUX48488.1"/>
    </source>
</evidence>
<dbReference type="Proteomes" id="UP001060336">
    <property type="component" value="Chromosome"/>
</dbReference>